<keyword evidence="4" id="KW-1185">Reference proteome</keyword>
<accession>A0A1M6B234</accession>
<keyword evidence="1" id="KW-0472">Membrane</keyword>
<proteinExistence type="predicted"/>
<sequence>MEIEKSLSYLRAEKKVETLKGFYGHLSAYIIVNIVIILISANVFGKGKADFSGWGIYATALFWGIGLVAHAIYVFFEIYVRNNFLKRWEEKKIKQFLEEDF</sequence>
<dbReference type="InterPro" id="IPR025698">
    <property type="entry name" value="2TM_dom"/>
</dbReference>
<evidence type="ECO:0000313" key="3">
    <source>
        <dbReference type="EMBL" id="SHI42799.1"/>
    </source>
</evidence>
<protein>
    <submittedName>
        <fullName evidence="3">2TM domain-containing protein</fullName>
    </submittedName>
</protein>
<keyword evidence="1" id="KW-1133">Transmembrane helix</keyword>
<feature type="domain" description="2TM" evidence="2">
    <location>
        <begin position="11"/>
        <end position="98"/>
    </location>
</feature>
<keyword evidence="1" id="KW-0812">Transmembrane</keyword>
<dbReference type="OrthoDB" id="8965954at2"/>
<feature type="transmembrane region" description="Helical" evidence="1">
    <location>
        <begin position="56"/>
        <end position="76"/>
    </location>
</feature>
<dbReference type="RefSeq" id="WP_073214316.1">
    <property type="nucleotide sequence ID" value="NZ_FNNS01000004.1"/>
</dbReference>
<gene>
    <name evidence="3" type="ORF">SAMN04487908_10283</name>
</gene>
<evidence type="ECO:0000256" key="1">
    <source>
        <dbReference type="SAM" id="Phobius"/>
    </source>
</evidence>
<organism evidence="3 4">
    <name type="scientific">Aequorivita viscosa</name>
    <dbReference type="NCBI Taxonomy" id="797419"/>
    <lineage>
        <taxon>Bacteria</taxon>
        <taxon>Pseudomonadati</taxon>
        <taxon>Bacteroidota</taxon>
        <taxon>Flavobacteriia</taxon>
        <taxon>Flavobacteriales</taxon>
        <taxon>Flavobacteriaceae</taxon>
        <taxon>Aequorivita</taxon>
    </lineage>
</organism>
<dbReference type="EMBL" id="FQYV01000002">
    <property type="protein sequence ID" value="SHI42799.1"/>
    <property type="molecule type" value="Genomic_DNA"/>
</dbReference>
<name>A0A1M6B234_9FLAO</name>
<dbReference type="Proteomes" id="UP000184172">
    <property type="component" value="Unassembled WGS sequence"/>
</dbReference>
<feature type="transmembrane region" description="Helical" evidence="1">
    <location>
        <begin position="21"/>
        <end position="44"/>
    </location>
</feature>
<dbReference type="Pfam" id="PF13239">
    <property type="entry name" value="2TM"/>
    <property type="match status" value="1"/>
</dbReference>
<dbReference type="STRING" id="797419.SAMN05216556_10486"/>
<dbReference type="AlphaFoldDB" id="A0A1M6B234"/>
<evidence type="ECO:0000313" key="4">
    <source>
        <dbReference type="Proteomes" id="UP000184172"/>
    </source>
</evidence>
<reference evidence="4" key="1">
    <citation type="submission" date="2016-11" db="EMBL/GenBank/DDBJ databases">
        <authorList>
            <person name="Varghese N."/>
            <person name="Submissions S."/>
        </authorList>
    </citation>
    <scope>NUCLEOTIDE SEQUENCE [LARGE SCALE GENOMIC DNA]</scope>
    <source>
        <strain evidence="4">DSM 26349</strain>
    </source>
</reference>
<evidence type="ECO:0000259" key="2">
    <source>
        <dbReference type="Pfam" id="PF13239"/>
    </source>
</evidence>